<comment type="function">
    <text evidence="11">Transmembrane component of the tectonic-like complex, a complex localized at the transition zone of primary cilia and acting as a barrier that prevents diffusion of transmembrane proteins between the cilia and plasma membranes. Required for ciliogenesis and sonic hedgehog/SHH signaling.</text>
</comment>
<comment type="similarity">
    <text evidence="2">Belongs to the TMEM231 family.</text>
</comment>
<dbReference type="GO" id="GO:0035869">
    <property type="term" value="C:ciliary transition zone"/>
    <property type="evidence" value="ECO:0007669"/>
    <property type="project" value="TreeGrafter"/>
</dbReference>
<evidence type="ECO:0000256" key="11">
    <source>
        <dbReference type="ARBA" id="ARBA00024803"/>
    </source>
</evidence>
<dbReference type="InterPro" id="IPR019306">
    <property type="entry name" value="TMEM231"/>
</dbReference>
<dbReference type="STRING" id="7375.A0A0L0BQ14"/>
<evidence type="ECO:0000313" key="14">
    <source>
        <dbReference type="Proteomes" id="UP000037069"/>
    </source>
</evidence>
<accession>A0A0L0BQ14</accession>
<evidence type="ECO:0000256" key="2">
    <source>
        <dbReference type="ARBA" id="ARBA00009082"/>
    </source>
</evidence>
<keyword evidence="9" id="KW-0325">Glycoprotein</keyword>
<sequence length="322" mass="37210">MKFVPLHATNTAIIYKNSICSAATLLVLTFLVLSVMIPVLLVSLLSPYSGIAESRVLYEQPQVQFKYQSIFLAETMKSEKQESEVFVCSTFPNLNNALANDDNDKCEGIKYWTDDLDYDGNVDRGHFVQHMESLKQKLISFDIALFFEASLKHKCTLSPPALLIHHVDLPLASQLTSGVIVLRADLMLKQYVEFTCPFPGRNTKTSFRNIKLNTNTSQMQQFQTENMWNQMKSNPAFFQLDLQETYVRKSPAEQGLTLQLDLDILQLGARYHLSIWERLGQFWLYFASFFGISFYIMNKVKDFLFGHHIVRSWEIIPWKKLY</sequence>
<evidence type="ECO:0000256" key="10">
    <source>
        <dbReference type="ARBA" id="ARBA00023273"/>
    </source>
</evidence>
<keyword evidence="10" id="KW-0966">Cell projection</keyword>
<evidence type="ECO:0000256" key="4">
    <source>
        <dbReference type="ARBA" id="ARBA00022475"/>
    </source>
</evidence>
<keyword evidence="7" id="KW-0969">Cilium</keyword>
<dbReference type="AlphaFoldDB" id="A0A0L0BQ14"/>
<keyword evidence="8 12" id="KW-0472">Membrane</keyword>
<evidence type="ECO:0000256" key="7">
    <source>
        <dbReference type="ARBA" id="ARBA00023069"/>
    </source>
</evidence>
<organism evidence="13 14">
    <name type="scientific">Lucilia cuprina</name>
    <name type="common">Green bottle fly</name>
    <name type="synonym">Australian sheep blowfly</name>
    <dbReference type="NCBI Taxonomy" id="7375"/>
    <lineage>
        <taxon>Eukaryota</taxon>
        <taxon>Metazoa</taxon>
        <taxon>Ecdysozoa</taxon>
        <taxon>Arthropoda</taxon>
        <taxon>Hexapoda</taxon>
        <taxon>Insecta</taxon>
        <taxon>Pterygota</taxon>
        <taxon>Neoptera</taxon>
        <taxon>Endopterygota</taxon>
        <taxon>Diptera</taxon>
        <taxon>Brachycera</taxon>
        <taxon>Muscomorpha</taxon>
        <taxon>Oestroidea</taxon>
        <taxon>Calliphoridae</taxon>
        <taxon>Luciliinae</taxon>
        <taxon>Lucilia</taxon>
    </lineage>
</organism>
<evidence type="ECO:0000256" key="9">
    <source>
        <dbReference type="ARBA" id="ARBA00023180"/>
    </source>
</evidence>
<evidence type="ECO:0000256" key="5">
    <source>
        <dbReference type="ARBA" id="ARBA00022692"/>
    </source>
</evidence>
<dbReference type="GO" id="GO:0060170">
    <property type="term" value="C:ciliary membrane"/>
    <property type="evidence" value="ECO:0007669"/>
    <property type="project" value="UniProtKB-SubCell"/>
</dbReference>
<feature type="transmembrane region" description="Helical" evidence="12">
    <location>
        <begin position="25"/>
        <end position="45"/>
    </location>
</feature>
<dbReference type="EMBL" id="JRES01001641">
    <property type="protein sequence ID" value="KNC21304.1"/>
    <property type="molecule type" value="Genomic_DNA"/>
</dbReference>
<dbReference type="GO" id="GO:0060271">
    <property type="term" value="P:cilium assembly"/>
    <property type="evidence" value="ECO:0007669"/>
    <property type="project" value="TreeGrafter"/>
</dbReference>
<dbReference type="Proteomes" id="UP000037069">
    <property type="component" value="Unassembled WGS sequence"/>
</dbReference>
<dbReference type="GO" id="GO:0032880">
    <property type="term" value="P:regulation of protein localization"/>
    <property type="evidence" value="ECO:0007669"/>
    <property type="project" value="TreeGrafter"/>
</dbReference>
<evidence type="ECO:0000256" key="6">
    <source>
        <dbReference type="ARBA" id="ARBA00022989"/>
    </source>
</evidence>
<evidence type="ECO:0000256" key="1">
    <source>
        <dbReference type="ARBA" id="ARBA00004272"/>
    </source>
</evidence>
<dbReference type="Pfam" id="PF10149">
    <property type="entry name" value="TM231"/>
    <property type="match status" value="1"/>
</dbReference>
<keyword evidence="6 12" id="KW-1133">Transmembrane helix</keyword>
<keyword evidence="4" id="KW-1003">Cell membrane</keyword>
<dbReference type="OrthoDB" id="426438at2759"/>
<reference evidence="13 14" key="1">
    <citation type="journal article" date="2015" name="Nat. Commun.">
        <title>Lucilia cuprina genome unlocks parasitic fly biology to underpin future interventions.</title>
        <authorList>
            <person name="Anstead C.A."/>
            <person name="Korhonen P.K."/>
            <person name="Young N.D."/>
            <person name="Hall R.S."/>
            <person name="Jex A.R."/>
            <person name="Murali S.C."/>
            <person name="Hughes D.S."/>
            <person name="Lee S.F."/>
            <person name="Perry T."/>
            <person name="Stroehlein A.J."/>
            <person name="Ansell B.R."/>
            <person name="Breugelmans B."/>
            <person name="Hofmann A."/>
            <person name="Qu J."/>
            <person name="Dugan S."/>
            <person name="Lee S.L."/>
            <person name="Chao H."/>
            <person name="Dinh H."/>
            <person name="Han Y."/>
            <person name="Doddapaneni H.V."/>
            <person name="Worley K.C."/>
            <person name="Muzny D.M."/>
            <person name="Ioannidis P."/>
            <person name="Waterhouse R.M."/>
            <person name="Zdobnov E.M."/>
            <person name="James P.J."/>
            <person name="Bagnall N.H."/>
            <person name="Kotze A.C."/>
            <person name="Gibbs R.A."/>
            <person name="Richards S."/>
            <person name="Batterham P."/>
            <person name="Gasser R.B."/>
        </authorList>
    </citation>
    <scope>NUCLEOTIDE SEQUENCE [LARGE SCALE GENOMIC DNA]</scope>
    <source>
        <strain evidence="13 14">LS</strain>
        <tissue evidence="13">Full body</tissue>
    </source>
</reference>
<keyword evidence="14" id="KW-1185">Reference proteome</keyword>
<dbReference type="PANTHER" id="PTHR14605:SF1">
    <property type="entry name" value="TRANSMEMBRANE PROTEIN 231"/>
    <property type="match status" value="1"/>
</dbReference>
<proteinExistence type="inferred from homology"/>
<evidence type="ECO:0000256" key="8">
    <source>
        <dbReference type="ARBA" id="ARBA00023136"/>
    </source>
</evidence>
<evidence type="ECO:0000256" key="12">
    <source>
        <dbReference type="SAM" id="Phobius"/>
    </source>
</evidence>
<evidence type="ECO:0000256" key="3">
    <source>
        <dbReference type="ARBA" id="ARBA00015087"/>
    </source>
</evidence>
<dbReference type="OMA" id="HIIRSWE"/>
<comment type="caution">
    <text evidence="13">The sequence shown here is derived from an EMBL/GenBank/DDBJ whole genome shotgun (WGS) entry which is preliminary data.</text>
</comment>
<dbReference type="PANTHER" id="PTHR14605">
    <property type="entry name" value="CHST5 PROTEIN"/>
    <property type="match status" value="1"/>
</dbReference>
<protein>
    <recommendedName>
        <fullName evidence="3">Transmembrane protein 231</fullName>
    </recommendedName>
</protein>
<evidence type="ECO:0000313" key="13">
    <source>
        <dbReference type="EMBL" id="KNC21304.1"/>
    </source>
</evidence>
<comment type="subcellular location">
    <subcellularLocation>
        <location evidence="1">Cell projection</location>
        <location evidence="1">Cilium membrane</location>
        <topology evidence="1">Multi-pass membrane protein</topology>
    </subcellularLocation>
</comment>
<keyword evidence="5 12" id="KW-0812">Transmembrane</keyword>
<name>A0A0L0BQ14_LUCCU</name>
<feature type="transmembrane region" description="Helical" evidence="12">
    <location>
        <begin position="279"/>
        <end position="297"/>
    </location>
</feature>
<gene>
    <name evidence="13" type="ORF">FF38_08387</name>
</gene>